<name>A0AC54ZAH7_ORYAF</name>
<accession>A0AC54ZAH7</accession>
<dbReference type="Proteomes" id="UP000694850">
    <property type="component" value="Unplaced"/>
</dbReference>
<evidence type="ECO:0000313" key="2">
    <source>
        <dbReference type="RefSeq" id="XP_042637837.1"/>
    </source>
</evidence>
<reference evidence="2" key="1">
    <citation type="submission" date="2025-08" db="UniProtKB">
        <authorList>
            <consortium name="RefSeq"/>
        </authorList>
    </citation>
    <scope>IDENTIFICATION</scope>
</reference>
<protein>
    <submittedName>
        <fullName evidence="2">T-lymphocyte surface antigen Ly-9</fullName>
    </submittedName>
</protein>
<organism evidence="1 2">
    <name type="scientific">Orycteropus afer afer</name>
    <dbReference type="NCBI Taxonomy" id="1230840"/>
    <lineage>
        <taxon>Eukaryota</taxon>
        <taxon>Metazoa</taxon>
        <taxon>Chordata</taxon>
        <taxon>Craniata</taxon>
        <taxon>Vertebrata</taxon>
        <taxon>Euteleostomi</taxon>
        <taxon>Mammalia</taxon>
        <taxon>Eutheria</taxon>
        <taxon>Afrotheria</taxon>
        <taxon>Tubulidentata</taxon>
        <taxon>Orycteropodidae</taxon>
        <taxon>Orycteropus</taxon>
    </lineage>
</organism>
<keyword evidence="1" id="KW-1185">Reference proteome</keyword>
<proteinExistence type="predicted"/>
<sequence length="662" mass="73070">MADLKRYTSDCALGPFLVKAQKSQSHIFSPTLWTPLLFLFLAAPPSASSVSAGLRAFGEDSVSTAVKGILGESVTFPLNISVSTEIEHVAWSRPQIALVLAYPGGQVTFLAKSYQSRLSISNQSYSLHISNLTLKDAGLYRAQINRNDFAITTEEKFILYIYEKLKKPQVTFIATMSESASCNLTLICSVEGPGQSVVFSWIVVSPHASESCGGSTLTISWKPCDPDLVYICTAKNPVSNSSSFPVRAQEFCADPGASRGGTMEQPVIGVLGESVTFPLMIPASQDIKKVVWMSNTFVISKDLREAATEGPTIKSKEPNEDPMWLFSEGYSLKISQLKMEDAGTYTAYLCSETPRVTSTKQFTLHIYRRLEKPKITWSPRPPEGGICRATLTCSVEDSGDDVTYRWIFQQKGAVVFQEGSFLNVSWRSTENHPNFTCIATNPISNSSWEFLSGNICPGPVESMKYWPMIFLVIPILLCFGIFGWYLWKQKELCSASSFPSSQVEPPADAPGNITNGTIYTMLSQGYEKLDTSPKTLRQRPRPASDNSSDSNLTTEENEERTKMQKPVSGMDAVYDLVTQEDTAFEGQTEYDLVTPDNMALESVVEGNTVYAQVFLNLPGKTVPQRNDNLPTIYCSIQKSQLVGPPLQQNDDSPENSAYENFT</sequence>
<evidence type="ECO:0000313" key="1">
    <source>
        <dbReference type="Proteomes" id="UP000694850"/>
    </source>
</evidence>
<gene>
    <name evidence="2" type="primary">LY9</name>
</gene>
<dbReference type="RefSeq" id="XP_042637837.1">
    <property type="nucleotide sequence ID" value="XM_042781903.1"/>
</dbReference>